<organism evidence="2 3">
    <name type="scientific">Flavobacterium nitrogenifigens</name>
    <dbReference type="NCBI Taxonomy" id="1617283"/>
    <lineage>
        <taxon>Bacteria</taxon>
        <taxon>Pseudomonadati</taxon>
        <taxon>Bacteroidota</taxon>
        <taxon>Flavobacteriia</taxon>
        <taxon>Flavobacteriales</taxon>
        <taxon>Flavobacteriaceae</taxon>
        <taxon>Flavobacterium</taxon>
    </lineage>
</organism>
<gene>
    <name evidence="2" type="ORF">SAMN06265220_102993</name>
</gene>
<dbReference type="AlphaFoldDB" id="A0A521D3S8"/>
<dbReference type="EMBL" id="FXTQ01000002">
    <property type="protein sequence ID" value="SMO66302.1"/>
    <property type="molecule type" value="Genomic_DNA"/>
</dbReference>
<keyword evidence="3" id="KW-1185">Reference proteome</keyword>
<dbReference type="RefSeq" id="WP_111377471.1">
    <property type="nucleotide sequence ID" value="NZ_CP043612.1"/>
</dbReference>
<name>A0A521D3S8_9FLAO</name>
<dbReference type="Proteomes" id="UP000319267">
    <property type="component" value="Unassembled WGS sequence"/>
</dbReference>
<accession>A0A521D3S8</accession>
<proteinExistence type="predicted"/>
<protein>
    <recommendedName>
        <fullName evidence="1">GAPS4b N-terminal domain-containing protein</fullName>
    </recommendedName>
</protein>
<evidence type="ECO:0000259" key="1">
    <source>
        <dbReference type="Pfam" id="PF26110"/>
    </source>
</evidence>
<evidence type="ECO:0000313" key="3">
    <source>
        <dbReference type="Proteomes" id="UP000319267"/>
    </source>
</evidence>
<dbReference type="InterPro" id="IPR058955">
    <property type="entry name" value="GAPS4b_N"/>
</dbReference>
<dbReference type="Pfam" id="PF26110">
    <property type="entry name" value="GAPS4b_N"/>
    <property type="match status" value="1"/>
</dbReference>
<feature type="domain" description="GAPS4b N-terminal" evidence="1">
    <location>
        <begin position="10"/>
        <end position="71"/>
    </location>
</feature>
<dbReference type="OrthoDB" id="2680312at2"/>
<reference evidence="2 3" key="1">
    <citation type="submission" date="2017-05" db="EMBL/GenBank/DDBJ databases">
        <authorList>
            <person name="Varghese N."/>
            <person name="Submissions S."/>
        </authorList>
    </citation>
    <scope>NUCLEOTIDE SEQUENCE [LARGE SCALE GENOMIC DNA]</scope>
    <source>
        <strain evidence="2 3">DSM 29982</strain>
    </source>
</reference>
<evidence type="ECO:0000313" key="2">
    <source>
        <dbReference type="EMBL" id="SMO66302.1"/>
    </source>
</evidence>
<sequence>MKKDILPQGDRIRQFLTNGSITSSNLNTILREKGVFLGHSEKNSSVPLLMKTLISPSEFDDLWEVQKVKDETVKYRTATIKCTTDLDLMDVFSENINLNKLINDAHQYDPGFSLVGTPHFYFEDDEAVFSYQIKKQNLLENWNESESLHNGAIYISKSKEGDIELSVKQDSTSKETIFINSILGGEVKKILKEKKIIKPDDDFIRIKFNGFTNENRIQFLYAFTAKFSIYLDYVSITDIDLYLDENEKAHADVKDFLDEIDSLKLNGKELQNHILLKNNLYHSKLIFASVSLKYNFDIDGVKGTCIIDISFPDYITKKDVNAELQISYNFKINREDKRKATELQLRKKVYKFVEKVKASSYEKHKKLILN</sequence>